<evidence type="ECO:0000256" key="1">
    <source>
        <dbReference type="SAM" id="MobiDB-lite"/>
    </source>
</evidence>
<dbReference type="EMBL" id="JABAIM010000001">
    <property type="protein sequence ID" value="NLR75223.1"/>
    <property type="molecule type" value="Genomic_DNA"/>
</dbReference>
<dbReference type="PROSITE" id="PS50006">
    <property type="entry name" value="FHA_DOMAIN"/>
    <property type="match status" value="1"/>
</dbReference>
<comment type="caution">
    <text evidence="3">The sequence shown here is derived from an EMBL/GenBank/DDBJ whole genome shotgun (WGS) entry which is preliminary data.</text>
</comment>
<reference evidence="3 4" key="1">
    <citation type="submission" date="2020-04" db="EMBL/GenBank/DDBJ databases">
        <title>Draft genome of Leeia sp. IMCC25680.</title>
        <authorList>
            <person name="Song J."/>
            <person name="Cho J.-C."/>
        </authorList>
    </citation>
    <scope>NUCLEOTIDE SEQUENCE [LARGE SCALE GENOMIC DNA]</scope>
    <source>
        <strain evidence="3 4">IMCC25680</strain>
    </source>
</reference>
<name>A0A847S627_9NEIS</name>
<proteinExistence type="predicted"/>
<dbReference type="InterPro" id="IPR008984">
    <property type="entry name" value="SMAD_FHA_dom_sf"/>
</dbReference>
<dbReference type="AlphaFoldDB" id="A0A847S627"/>
<feature type="domain" description="FHA" evidence="2">
    <location>
        <begin position="23"/>
        <end position="72"/>
    </location>
</feature>
<dbReference type="SMART" id="SM00240">
    <property type="entry name" value="FHA"/>
    <property type="match status" value="1"/>
</dbReference>
<accession>A0A847S627</accession>
<organism evidence="3 4">
    <name type="scientific">Leeia aquatica</name>
    <dbReference type="NCBI Taxonomy" id="2725557"/>
    <lineage>
        <taxon>Bacteria</taxon>
        <taxon>Pseudomonadati</taxon>
        <taxon>Pseudomonadota</taxon>
        <taxon>Betaproteobacteria</taxon>
        <taxon>Neisseriales</taxon>
        <taxon>Leeiaceae</taxon>
        <taxon>Leeia</taxon>
    </lineage>
</organism>
<dbReference type="RefSeq" id="WP_168876767.1">
    <property type="nucleotide sequence ID" value="NZ_JABAIM010000001.1"/>
</dbReference>
<keyword evidence="4" id="KW-1185">Reference proteome</keyword>
<evidence type="ECO:0000313" key="3">
    <source>
        <dbReference type="EMBL" id="NLR75223.1"/>
    </source>
</evidence>
<evidence type="ECO:0000259" key="2">
    <source>
        <dbReference type="PROSITE" id="PS50006"/>
    </source>
</evidence>
<feature type="region of interest" description="Disordered" evidence="1">
    <location>
        <begin position="114"/>
        <end position="140"/>
    </location>
</feature>
<evidence type="ECO:0000313" key="4">
    <source>
        <dbReference type="Proteomes" id="UP000587991"/>
    </source>
</evidence>
<feature type="compositionally biased region" description="Pro residues" evidence="1">
    <location>
        <begin position="120"/>
        <end position="136"/>
    </location>
</feature>
<gene>
    <name evidence="3" type="ORF">HF682_08625</name>
</gene>
<dbReference type="Proteomes" id="UP000587991">
    <property type="component" value="Unassembled WGS sequence"/>
</dbReference>
<protein>
    <submittedName>
        <fullName evidence="3">FHA domain-containing protein</fullName>
    </submittedName>
</protein>
<dbReference type="SUPFAM" id="SSF49879">
    <property type="entry name" value="SMAD/FHA domain"/>
    <property type="match status" value="2"/>
</dbReference>
<dbReference type="PANTHER" id="PTHR23308">
    <property type="entry name" value="NUCLEAR INHIBITOR OF PROTEIN PHOSPHATASE-1"/>
    <property type="match status" value="1"/>
</dbReference>
<dbReference type="Pfam" id="PF00498">
    <property type="entry name" value="FHA"/>
    <property type="match status" value="1"/>
</dbReference>
<dbReference type="InterPro" id="IPR000253">
    <property type="entry name" value="FHA_dom"/>
</dbReference>
<dbReference type="InterPro" id="IPR050923">
    <property type="entry name" value="Cell_Proc_Reg/RNA_Proc"/>
</dbReference>
<sequence length="223" mass="23866">MPKLIMSLDGAELREFTLSGSRMTIGRKPHNDIQIENLAVSGEHAALHSIQGEYYVEDLKSTNGTLVNGSPIEKHFLKHNDEIEIGKFRLRYVAEGAAAPVDSGSFDRTMVLRPGIKPADLPPPPPPQAAPAPAPALPSGRISVLNGSNAGRELELNKNLVTLGKPGVQVAVISRRPQGFFLTHVEGASFPQVNGAAIGSQPHPLQPGDVIELAGVQMRFQQP</sequence>
<dbReference type="Gene3D" id="2.60.200.20">
    <property type="match status" value="2"/>
</dbReference>
<dbReference type="CDD" id="cd00060">
    <property type="entry name" value="FHA"/>
    <property type="match status" value="1"/>
</dbReference>